<evidence type="ECO:0000259" key="7">
    <source>
        <dbReference type="Pfam" id="PF01728"/>
    </source>
</evidence>
<comment type="similarity">
    <text evidence="1">Belongs to the class I-like SAM-binding methyltransferase superfamily. RNA methyltransferase RlmE family.</text>
</comment>
<dbReference type="STRING" id="988480.A0A075ANC6"/>
<dbReference type="SUPFAM" id="SSF53335">
    <property type="entry name" value="S-adenosyl-L-methionine-dependent methyltransferases"/>
    <property type="match status" value="1"/>
</dbReference>
<dbReference type="Gene3D" id="3.40.50.150">
    <property type="entry name" value="Vaccinia Virus protein VP39"/>
    <property type="match status" value="1"/>
</dbReference>
<dbReference type="InterPro" id="IPR002877">
    <property type="entry name" value="RNA_MeTrfase_FtsJ_dom"/>
</dbReference>
<dbReference type="EMBL" id="KE561265">
    <property type="protein sequence ID" value="EPZ31345.1"/>
    <property type="molecule type" value="Genomic_DNA"/>
</dbReference>
<name>A0A075ANC6_ROZAC</name>
<evidence type="ECO:0000256" key="5">
    <source>
        <dbReference type="ARBA" id="ARBA00022691"/>
    </source>
</evidence>
<keyword evidence="2" id="KW-0698">rRNA processing</keyword>
<protein>
    <recommendedName>
        <fullName evidence="6">rRNA methyltransferase 2, mitochondrial</fullName>
    </recommendedName>
</protein>
<organism evidence="8 10">
    <name type="scientific">Rozella allomycis (strain CSF55)</name>
    <dbReference type="NCBI Taxonomy" id="988480"/>
    <lineage>
        <taxon>Eukaryota</taxon>
        <taxon>Fungi</taxon>
        <taxon>Fungi incertae sedis</taxon>
        <taxon>Cryptomycota</taxon>
        <taxon>Cryptomycota incertae sedis</taxon>
        <taxon>Rozella</taxon>
    </lineage>
</organism>
<gene>
    <name evidence="8" type="ORF">O9G_000990</name>
    <name evidence="9" type="ORF">ROZALSC1DRAFT_27281</name>
</gene>
<keyword evidence="10" id="KW-1185">Reference proteome</keyword>
<dbReference type="AlphaFoldDB" id="A0A075ANC6"/>
<dbReference type="CDD" id="cd02440">
    <property type="entry name" value="AdoMet_MTases"/>
    <property type="match status" value="1"/>
</dbReference>
<evidence type="ECO:0000256" key="6">
    <source>
        <dbReference type="ARBA" id="ARBA00041184"/>
    </source>
</evidence>
<evidence type="ECO:0000313" key="10">
    <source>
        <dbReference type="Proteomes" id="UP000030755"/>
    </source>
</evidence>
<evidence type="ECO:0000313" key="9">
    <source>
        <dbReference type="EMBL" id="RKP21297.1"/>
    </source>
</evidence>
<evidence type="ECO:0000256" key="4">
    <source>
        <dbReference type="ARBA" id="ARBA00022679"/>
    </source>
</evidence>
<proteinExistence type="inferred from homology"/>
<dbReference type="GO" id="GO:0008650">
    <property type="term" value="F:rRNA (uridine-2'-O-)-methyltransferase activity"/>
    <property type="evidence" value="ECO:0007669"/>
    <property type="project" value="TreeGrafter"/>
</dbReference>
<sequence>MHEMSPLINPGDAVLDLGCAPGSWCQVAEELVGPKGIVVGVDRVYVPPLTLTRFIVGDATLPSIQKSIREQLIEKEYFDVVLSDMCPNLIGIKSADHQASLNIVNEALKIAHGMLKENGTLLVKIVKPPASKKESAEIYIRAEKFHPLNRKYPLSLI</sequence>
<evidence type="ECO:0000313" key="11">
    <source>
        <dbReference type="Proteomes" id="UP000281549"/>
    </source>
</evidence>
<keyword evidence="5" id="KW-0949">S-adenosyl-L-methionine</keyword>
<reference evidence="9" key="3">
    <citation type="submission" date="2018-08" db="EMBL/GenBank/DDBJ databases">
        <title>Leveraging single-cell genomics to expand the Fungal Tree of Life.</title>
        <authorList>
            <consortium name="DOE Joint Genome Institute"/>
            <person name="Ahrendt S.R."/>
            <person name="Quandt C.A."/>
            <person name="Ciobanu D."/>
            <person name="Clum A."/>
            <person name="Salamov A."/>
            <person name="Andreopoulos B."/>
            <person name="Cheng J.-F."/>
            <person name="Woyke T."/>
            <person name="Pelin A."/>
            <person name="Henrissat B."/>
            <person name="Reynolds N."/>
            <person name="Benny G.L."/>
            <person name="Smith M.E."/>
            <person name="James T.Y."/>
            <person name="Grigoriev I.V."/>
        </authorList>
    </citation>
    <scope>NUCLEOTIDE SEQUENCE</scope>
    <source>
        <strain evidence="9">CSF55</strain>
    </source>
</reference>
<dbReference type="PANTHER" id="PTHR10920">
    <property type="entry name" value="RIBOSOMAL RNA METHYLTRANSFERASE"/>
    <property type="match status" value="1"/>
</dbReference>
<dbReference type="PANTHER" id="PTHR10920:SF18">
    <property type="entry name" value="RRNA METHYLTRANSFERASE 2, MITOCHONDRIAL"/>
    <property type="match status" value="1"/>
</dbReference>
<dbReference type="InterPro" id="IPR029063">
    <property type="entry name" value="SAM-dependent_MTases_sf"/>
</dbReference>
<reference evidence="8 10" key="1">
    <citation type="journal article" date="2013" name="Curr. Biol.">
        <title>Shared signatures of parasitism and phylogenomics unite Cryptomycota and microsporidia.</title>
        <authorList>
            <person name="James T.Y."/>
            <person name="Pelin A."/>
            <person name="Bonen L."/>
            <person name="Ahrendt S."/>
            <person name="Sain D."/>
            <person name="Corradi N."/>
            <person name="Stajich J.E."/>
        </authorList>
    </citation>
    <scope>NUCLEOTIDE SEQUENCE [LARGE SCALE GENOMIC DNA]</scope>
    <source>
        <strain evidence="8">CSF55</strain>
        <strain evidence="8">CSF55</strain>
    </source>
</reference>
<evidence type="ECO:0000256" key="2">
    <source>
        <dbReference type="ARBA" id="ARBA00022552"/>
    </source>
</evidence>
<dbReference type="Proteomes" id="UP000030755">
    <property type="component" value="Unassembled WGS sequence"/>
</dbReference>
<dbReference type="OrthoDB" id="20105at2759"/>
<evidence type="ECO:0000256" key="1">
    <source>
        <dbReference type="ARBA" id="ARBA00009258"/>
    </source>
</evidence>
<reference evidence="11" key="2">
    <citation type="journal article" date="2018" name="Nat. Microbiol.">
        <title>Leveraging single-cell genomics to expand the fungal tree of life.</title>
        <authorList>
            <person name="Ahrendt S.R."/>
            <person name="Quandt C.A."/>
            <person name="Ciobanu D."/>
            <person name="Clum A."/>
            <person name="Salamov A."/>
            <person name="Andreopoulos B."/>
            <person name="Cheng J.F."/>
            <person name="Woyke T."/>
            <person name="Pelin A."/>
            <person name="Henrissat B."/>
            <person name="Reynolds N.K."/>
            <person name="Benny G.L."/>
            <person name="Smith M.E."/>
            <person name="James T.Y."/>
            <person name="Grigoriev I.V."/>
        </authorList>
    </citation>
    <scope>NUCLEOTIDE SEQUENCE [LARGE SCALE GENOMIC DNA]</scope>
    <source>
        <strain evidence="11">CSF55</strain>
    </source>
</reference>
<evidence type="ECO:0000313" key="8">
    <source>
        <dbReference type="EMBL" id="EPZ31345.1"/>
    </source>
</evidence>
<keyword evidence="4 8" id="KW-0808">Transferase</keyword>
<dbReference type="Pfam" id="PF01728">
    <property type="entry name" value="FtsJ"/>
    <property type="match status" value="1"/>
</dbReference>
<dbReference type="EMBL" id="ML004968">
    <property type="protein sequence ID" value="RKP21297.1"/>
    <property type="molecule type" value="Genomic_DNA"/>
</dbReference>
<keyword evidence="3 8" id="KW-0489">Methyltransferase</keyword>
<dbReference type="InterPro" id="IPR050082">
    <property type="entry name" value="RNA_methyltr_RlmE"/>
</dbReference>
<dbReference type="HOGENOM" id="CLU_009422_4_4_1"/>
<feature type="domain" description="Ribosomal RNA methyltransferase FtsJ" evidence="7">
    <location>
        <begin position="3"/>
        <end position="126"/>
    </location>
</feature>
<evidence type="ECO:0000256" key="3">
    <source>
        <dbReference type="ARBA" id="ARBA00022603"/>
    </source>
</evidence>
<accession>A0A075ANC6</accession>
<dbReference type="Proteomes" id="UP000281549">
    <property type="component" value="Unassembled WGS sequence"/>
</dbReference>